<dbReference type="RefSeq" id="WP_003353898.1">
    <property type="nucleotide sequence ID" value="NZ_JH414751.1"/>
</dbReference>
<dbReference type="EMBL" id="ACWF01000084">
    <property type="protein sequence ID" value="EHL78289.1"/>
    <property type="molecule type" value="Genomic_DNA"/>
</dbReference>
<sequence length="241" mass="26861">MMDAVFTPLGDSAVTIDFGEGISLEKNRKILNLANAINEKPFHGFLEAVPAYSTLTVFYNPVEVGGNDPYEQVCQQLKERMNHGIQYKIPERKVCIPVCYDEEFGLDLEEVAKSNGLSVEKVIEIHSSASYHVYFLGFAPGFPFLGGMDPSIATPRKKSPRLKVPAGSVGIAGYQTGIYPIETPGGWQIIGRTPISLFHPDPNPPTFLLPGDEIRFVPITKDVYENWEDQTWEFTSQKEEC</sequence>
<dbReference type="NCBIfam" id="TIGR00370">
    <property type="entry name" value="5-oxoprolinase subunit PxpB"/>
    <property type="match status" value="1"/>
</dbReference>
<evidence type="ECO:0000256" key="2">
    <source>
        <dbReference type="ARBA" id="ARBA00022801"/>
    </source>
</evidence>
<dbReference type="InterPro" id="IPR029000">
    <property type="entry name" value="Cyclophilin-like_dom_sf"/>
</dbReference>
<organism evidence="5 6">
    <name type="scientific">Bacillus smithii 7_3_47FAA</name>
    <dbReference type="NCBI Taxonomy" id="665952"/>
    <lineage>
        <taxon>Bacteria</taxon>
        <taxon>Bacillati</taxon>
        <taxon>Bacillota</taxon>
        <taxon>Bacilli</taxon>
        <taxon>Bacillales</taxon>
        <taxon>Bacillaceae</taxon>
        <taxon>Bacillus</taxon>
    </lineage>
</organism>
<evidence type="ECO:0000313" key="6">
    <source>
        <dbReference type="Proteomes" id="UP000011747"/>
    </source>
</evidence>
<keyword evidence="1" id="KW-0547">Nucleotide-binding</keyword>
<dbReference type="SUPFAM" id="SSF160467">
    <property type="entry name" value="PH0987 N-terminal domain-like"/>
    <property type="match status" value="1"/>
</dbReference>
<protein>
    <submittedName>
        <fullName evidence="5">TIGR00370 family protein</fullName>
    </submittedName>
</protein>
<evidence type="ECO:0000259" key="4">
    <source>
        <dbReference type="SMART" id="SM00796"/>
    </source>
</evidence>
<accession>G9QKN4</accession>
<reference evidence="5 6" key="1">
    <citation type="submission" date="2011-09" db="EMBL/GenBank/DDBJ databases">
        <title>The Genome Sequence of Bacillus smithii 7_3_47FAA.</title>
        <authorList>
            <consortium name="The Broad Institute Genome Sequencing Platform"/>
            <person name="Earl A."/>
            <person name="Ward D."/>
            <person name="Feldgarden M."/>
            <person name="Gevers D."/>
            <person name="Daigneault M."/>
            <person name="Strauss J."/>
            <person name="Allen-Vercoe E."/>
            <person name="Young S.K."/>
            <person name="Zeng Q."/>
            <person name="Gargeya S."/>
            <person name="Fitzgerald M."/>
            <person name="Haas B."/>
            <person name="Abouelleil A."/>
            <person name="Alvarado L."/>
            <person name="Arachchi H.M."/>
            <person name="Berlin A."/>
            <person name="Brown A."/>
            <person name="Chapman S.B."/>
            <person name="Chen Z."/>
            <person name="Dunbar C."/>
            <person name="Freedman E."/>
            <person name="Gearin G."/>
            <person name="Goldberg J."/>
            <person name="Griggs A."/>
            <person name="Gujja S."/>
            <person name="Heiman D."/>
            <person name="Howarth C."/>
            <person name="Larson L."/>
            <person name="Lui A."/>
            <person name="MacDonald P.J.P."/>
            <person name="Montmayeur A."/>
            <person name="Murphy C."/>
            <person name="Neiman D."/>
            <person name="Pearson M."/>
            <person name="Priest M."/>
            <person name="Roberts A."/>
            <person name="Saif S."/>
            <person name="Shea T."/>
            <person name="Shenoy N."/>
            <person name="Sisk P."/>
            <person name="Stolte C."/>
            <person name="Sykes S."/>
            <person name="Wortman J."/>
            <person name="Nusbaum C."/>
            <person name="Birren B."/>
        </authorList>
    </citation>
    <scope>NUCLEOTIDE SEQUENCE [LARGE SCALE GENOMIC DNA]</scope>
    <source>
        <strain evidence="5 6">7_3_47FAA</strain>
    </source>
</reference>
<keyword evidence="2" id="KW-0378">Hydrolase</keyword>
<dbReference type="Gene3D" id="2.40.100.10">
    <property type="entry name" value="Cyclophilin-like"/>
    <property type="match status" value="1"/>
</dbReference>
<dbReference type="SMART" id="SM00796">
    <property type="entry name" value="AHS1"/>
    <property type="match status" value="1"/>
</dbReference>
<dbReference type="Proteomes" id="UP000011747">
    <property type="component" value="Unassembled WGS sequence"/>
</dbReference>
<evidence type="ECO:0000256" key="1">
    <source>
        <dbReference type="ARBA" id="ARBA00022741"/>
    </source>
</evidence>
<dbReference type="SUPFAM" id="SSF50891">
    <property type="entry name" value="Cyclophilin-like"/>
    <property type="match status" value="1"/>
</dbReference>
<dbReference type="GO" id="GO:0005524">
    <property type="term" value="F:ATP binding"/>
    <property type="evidence" value="ECO:0007669"/>
    <property type="project" value="UniProtKB-KW"/>
</dbReference>
<evidence type="ECO:0000313" key="5">
    <source>
        <dbReference type="EMBL" id="EHL78289.1"/>
    </source>
</evidence>
<dbReference type="AlphaFoldDB" id="G9QKN4"/>
<dbReference type="HOGENOM" id="CLU_020207_1_0_9"/>
<name>G9QKN4_9BACI</name>
<dbReference type="PANTHER" id="PTHR34698:SF2">
    <property type="entry name" value="5-OXOPROLINASE SUBUNIT B"/>
    <property type="match status" value="1"/>
</dbReference>
<proteinExistence type="predicted"/>
<keyword evidence="3" id="KW-0067">ATP-binding</keyword>
<keyword evidence="6" id="KW-1185">Reference proteome</keyword>
<comment type="caution">
    <text evidence="5">The sequence shown here is derived from an EMBL/GenBank/DDBJ whole genome shotgun (WGS) entry which is preliminary data.</text>
</comment>
<evidence type="ECO:0000256" key="3">
    <source>
        <dbReference type="ARBA" id="ARBA00022840"/>
    </source>
</evidence>
<dbReference type="Gene3D" id="3.30.1360.40">
    <property type="match status" value="1"/>
</dbReference>
<dbReference type="InterPro" id="IPR003833">
    <property type="entry name" value="CT_C_D"/>
</dbReference>
<dbReference type="PATRIC" id="fig|665952.3.peg.1580"/>
<dbReference type="PANTHER" id="PTHR34698">
    <property type="entry name" value="5-OXOPROLINASE SUBUNIT B"/>
    <property type="match status" value="1"/>
</dbReference>
<dbReference type="InterPro" id="IPR010016">
    <property type="entry name" value="PxpB"/>
</dbReference>
<gene>
    <name evidence="5" type="ORF">HMPREF1015_01723</name>
</gene>
<dbReference type="Pfam" id="PF02682">
    <property type="entry name" value="CT_C_D"/>
    <property type="match status" value="1"/>
</dbReference>
<dbReference type="GO" id="GO:0016787">
    <property type="term" value="F:hydrolase activity"/>
    <property type="evidence" value="ECO:0007669"/>
    <property type="project" value="UniProtKB-KW"/>
</dbReference>
<feature type="domain" description="Carboxyltransferase" evidence="4">
    <location>
        <begin position="4"/>
        <end position="208"/>
    </location>
</feature>